<keyword evidence="2" id="KW-0001">2Fe-2S</keyword>
<dbReference type="Gene3D" id="3.90.380.10">
    <property type="entry name" value="Naphthalene 1,2-dioxygenase Alpha Subunit, Chain A, domain 1"/>
    <property type="match status" value="2"/>
</dbReference>
<dbReference type="EMBL" id="JAZBJP010000011">
    <property type="protein sequence ID" value="MEE4421633.1"/>
    <property type="molecule type" value="Genomic_DNA"/>
</dbReference>
<feature type="domain" description="Rieske" evidence="7">
    <location>
        <begin position="65"/>
        <end position="173"/>
    </location>
</feature>
<evidence type="ECO:0000256" key="2">
    <source>
        <dbReference type="ARBA" id="ARBA00022714"/>
    </source>
</evidence>
<dbReference type="InterPro" id="IPR015879">
    <property type="entry name" value="Ring_hydroxy_dOase_asu_C_dom"/>
</dbReference>
<evidence type="ECO:0000313" key="8">
    <source>
        <dbReference type="EMBL" id="MEE4421633.1"/>
    </source>
</evidence>
<dbReference type="RefSeq" id="WP_330822374.1">
    <property type="nucleotide sequence ID" value="NZ_JAZBJP010000011.1"/>
</dbReference>
<keyword evidence="3" id="KW-0479">Metal-binding</keyword>
<keyword evidence="9" id="KW-1185">Reference proteome</keyword>
<gene>
    <name evidence="8" type="ORF">V2J85_20090</name>
</gene>
<proteinExistence type="predicted"/>
<dbReference type="CDD" id="cd03469">
    <property type="entry name" value="Rieske_RO_Alpha_N"/>
    <property type="match status" value="1"/>
</dbReference>
<organism evidence="8 9">
    <name type="scientific">Streptomyces bugieae</name>
    <dbReference type="NCBI Taxonomy" id="3098223"/>
    <lineage>
        <taxon>Bacteria</taxon>
        <taxon>Bacillati</taxon>
        <taxon>Actinomycetota</taxon>
        <taxon>Actinomycetes</taxon>
        <taxon>Kitasatosporales</taxon>
        <taxon>Streptomycetaceae</taxon>
        <taxon>Streptomyces</taxon>
    </lineage>
</organism>
<keyword evidence="8" id="KW-0223">Dioxygenase</keyword>
<dbReference type="PANTHER" id="PTHR43756">
    <property type="entry name" value="CHOLINE MONOOXYGENASE, CHLOROPLASTIC"/>
    <property type="match status" value="1"/>
</dbReference>
<evidence type="ECO:0000256" key="1">
    <source>
        <dbReference type="ARBA" id="ARBA00001962"/>
    </source>
</evidence>
<dbReference type="PANTHER" id="PTHR43756:SF5">
    <property type="entry name" value="CHOLINE MONOOXYGENASE, CHLOROPLASTIC"/>
    <property type="match status" value="1"/>
</dbReference>
<evidence type="ECO:0000256" key="3">
    <source>
        <dbReference type="ARBA" id="ARBA00022723"/>
    </source>
</evidence>
<evidence type="ECO:0000259" key="7">
    <source>
        <dbReference type="PROSITE" id="PS51296"/>
    </source>
</evidence>
<dbReference type="PROSITE" id="PS51296">
    <property type="entry name" value="RIESKE"/>
    <property type="match status" value="1"/>
</dbReference>
<dbReference type="SUPFAM" id="SSF50022">
    <property type="entry name" value="ISP domain"/>
    <property type="match status" value="1"/>
</dbReference>
<name>A0ABU7NS59_9ACTN</name>
<evidence type="ECO:0000256" key="4">
    <source>
        <dbReference type="ARBA" id="ARBA00023002"/>
    </source>
</evidence>
<dbReference type="Gene3D" id="2.102.10.10">
    <property type="entry name" value="Rieske [2Fe-2S] iron-sulphur domain"/>
    <property type="match status" value="1"/>
</dbReference>
<dbReference type="GO" id="GO:0051213">
    <property type="term" value="F:dioxygenase activity"/>
    <property type="evidence" value="ECO:0007669"/>
    <property type="project" value="UniProtKB-KW"/>
</dbReference>
<evidence type="ECO:0000256" key="6">
    <source>
        <dbReference type="ARBA" id="ARBA00023014"/>
    </source>
</evidence>
<dbReference type="InterPro" id="IPR017941">
    <property type="entry name" value="Rieske_2Fe-2S"/>
</dbReference>
<dbReference type="Proteomes" id="UP001307760">
    <property type="component" value="Unassembled WGS sequence"/>
</dbReference>
<comment type="cofactor">
    <cofactor evidence="1">
        <name>Fe cation</name>
        <dbReference type="ChEBI" id="CHEBI:24875"/>
    </cofactor>
</comment>
<comment type="caution">
    <text evidence="8">The sequence shown here is derived from an EMBL/GenBank/DDBJ whole genome shotgun (WGS) entry which is preliminary data.</text>
</comment>
<keyword evidence="5" id="KW-0408">Iron</keyword>
<keyword evidence="4 8" id="KW-0560">Oxidoreductase</keyword>
<reference evidence="8 9" key="1">
    <citation type="submission" date="2023-12" db="EMBL/GenBank/DDBJ databases">
        <title>30 novel species of actinomycetes from the DSMZ collection.</title>
        <authorList>
            <person name="Nouioui I."/>
        </authorList>
    </citation>
    <scope>NUCLEOTIDE SEQUENCE [LARGE SCALE GENOMIC DNA]</scope>
    <source>
        <strain evidence="8 9">DSM 41528</strain>
    </source>
</reference>
<evidence type="ECO:0000313" key="9">
    <source>
        <dbReference type="Proteomes" id="UP001307760"/>
    </source>
</evidence>
<protein>
    <submittedName>
        <fullName evidence="8">Aromatic ring-hydroxylating dioxygenase subunit alpha</fullName>
        <ecNumber evidence="8">1.14.13.-</ecNumber>
    </submittedName>
</protein>
<accession>A0ABU7NS59</accession>
<dbReference type="SUPFAM" id="SSF55961">
    <property type="entry name" value="Bet v1-like"/>
    <property type="match status" value="1"/>
</dbReference>
<evidence type="ECO:0000256" key="5">
    <source>
        <dbReference type="ARBA" id="ARBA00023004"/>
    </source>
</evidence>
<sequence length="399" mass="44417">MTQRPATGHTSSLPEQVPDHEVTALVRELSRYLEPDAPAVSMPPSAYHSSALYEFERSRIFGRSWLLVAHADQLAVPGDYVSLEVAGEPVTVVRDRSGTLHALSPVCRHRMMPVVEPGAGRTDAFTCPYHLWRYGLDGRLSGATHMRGNPAFDPDTCRLPEFAVEEWRGFVYLNFTPQAEPVSAHLERHIGGELAAYRLEEMVQVGAYVEEWQVNWKLAVENSHENYHVMGLHPNTVALITPRGADMDVRVDTPWVLRLRSPFKEPLDTTALDLSEEQLAFMYNCCVFPSSSLATFGDSVVWISFIPLSVDRTQVRGGILMPASQVAAADREALRKQTEEDAGVVNGEDRWGLERVQRVVGSRFAGRGHLSPKEPGVLAFYRGLARAFVRDDADWPGAL</sequence>
<dbReference type="Pfam" id="PF00848">
    <property type="entry name" value="Ring_hydroxyl_A"/>
    <property type="match status" value="1"/>
</dbReference>
<dbReference type="EC" id="1.14.13.-" evidence="8"/>
<dbReference type="Pfam" id="PF00355">
    <property type="entry name" value="Rieske"/>
    <property type="match status" value="1"/>
</dbReference>
<dbReference type="InterPro" id="IPR001663">
    <property type="entry name" value="Rng_hydr_dOase-A"/>
</dbReference>
<dbReference type="PRINTS" id="PR00090">
    <property type="entry name" value="RNGDIOXGNASE"/>
</dbReference>
<keyword evidence="6" id="KW-0411">Iron-sulfur</keyword>
<dbReference type="InterPro" id="IPR036922">
    <property type="entry name" value="Rieske_2Fe-2S_sf"/>
</dbReference>